<keyword evidence="1" id="KW-0175">Coiled coil</keyword>
<keyword evidence="4" id="KW-1185">Reference proteome</keyword>
<protein>
    <submittedName>
        <fullName evidence="3">Uncharacterized protein</fullName>
    </submittedName>
</protein>
<feature type="compositionally biased region" description="Basic and acidic residues" evidence="2">
    <location>
        <begin position="1"/>
        <end position="11"/>
    </location>
</feature>
<dbReference type="KEGG" id="agv:OJF2_03830"/>
<feature type="region of interest" description="Disordered" evidence="2">
    <location>
        <begin position="1"/>
        <end position="24"/>
    </location>
</feature>
<proteinExistence type="predicted"/>
<organism evidence="3 4">
    <name type="scientific">Aquisphaera giovannonii</name>
    <dbReference type="NCBI Taxonomy" id="406548"/>
    <lineage>
        <taxon>Bacteria</taxon>
        <taxon>Pseudomonadati</taxon>
        <taxon>Planctomycetota</taxon>
        <taxon>Planctomycetia</taxon>
        <taxon>Isosphaerales</taxon>
        <taxon>Isosphaeraceae</taxon>
        <taxon>Aquisphaera</taxon>
    </lineage>
</organism>
<accession>A0A5B9VTR4</accession>
<dbReference type="RefSeq" id="WP_148590718.1">
    <property type="nucleotide sequence ID" value="NZ_CP042997.1"/>
</dbReference>
<dbReference type="EMBL" id="CP042997">
    <property type="protein sequence ID" value="QEH31916.1"/>
    <property type="molecule type" value="Genomic_DNA"/>
</dbReference>
<evidence type="ECO:0000256" key="2">
    <source>
        <dbReference type="SAM" id="MobiDB-lite"/>
    </source>
</evidence>
<evidence type="ECO:0000313" key="4">
    <source>
        <dbReference type="Proteomes" id="UP000324233"/>
    </source>
</evidence>
<name>A0A5B9VTR4_9BACT</name>
<reference evidence="3 4" key="1">
    <citation type="submission" date="2019-08" db="EMBL/GenBank/DDBJ databases">
        <title>Deep-cultivation of Planctomycetes and their phenomic and genomic characterization uncovers novel biology.</title>
        <authorList>
            <person name="Wiegand S."/>
            <person name="Jogler M."/>
            <person name="Boedeker C."/>
            <person name="Pinto D."/>
            <person name="Vollmers J."/>
            <person name="Rivas-Marin E."/>
            <person name="Kohn T."/>
            <person name="Peeters S.H."/>
            <person name="Heuer A."/>
            <person name="Rast P."/>
            <person name="Oberbeckmann S."/>
            <person name="Bunk B."/>
            <person name="Jeske O."/>
            <person name="Meyerdierks A."/>
            <person name="Storesund J.E."/>
            <person name="Kallscheuer N."/>
            <person name="Luecker S."/>
            <person name="Lage O.M."/>
            <person name="Pohl T."/>
            <person name="Merkel B.J."/>
            <person name="Hornburger P."/>
            <person name="Mueller R.-W."/>
            <person name="Bruemmer F."/>
            <person name="Labrenz M."/>
            <person name="Spormann A.M."/>
            <person name="Op den Camp H."/>
            <person name="Overmann J."/>
            <person name="Amann R."/>
            <person name="Jetten M.S.M."/>
            <person name="Mascher T."/>
            <person name="Medema M.H."/>
            <person name="Devos D.P."/>
            <person name="Kaster A.-K."/>
            <person name="Ovreas L."/>
            <person name="Rohde M."/>
            <person name="Galperin M.Y."/>
            <person name="Jogler C."/>
        </authorList>
    </citation>
    <scope>NUCLEOTIDE SEQUENCE [LARGE SCALE GENOMIC DNA]</scope>
    <source>
        <strain evidence="3 4">OJF2</strain>
    </source>
</reference>
<evidence type="ECO:0000256" key="1">
    <source>
        <dbReference type="SAM" id="Coils"/>
    </source>
</evidence>
<evidence type="ECO:0000313" key="3">
    <source>
        <dbReference type="EMBL" id="QEH31916.1"/>
    </source>
</evidence>
<feature type="coiled-coil region" evidence="1">
    <location>
        <begin position="25"/>
        <end position="52"/>
    </location>
</feature>
<dbReference type="AlphaFoldDB" id="A0A5B9VTR4"/>
<sequence>MIDDEPMHETTSRPFGPADRLPDEVRALRDELAGERRRRAAAESRAGDLEAELGRRKAELWRRVDPDGSPYVPDTRPDGQARVPVQEQARRPRCNEPCCQLCGDCT</sequence>
<feature type="region of interest" description="Disordered" evidence="2">
    <location>
        <begin position="64"/>
        <end position="90"/>
    </location>
</feature>
<dbReference type="Proteomes" id="UP000324233">
    <property type="component" value="Chromosome"/>
</dbReference>
<gene>
    <name evidence="3" type="ORF">OJF2_03830</name>
</gene>